<evidence type="ECO:0000256" key="4">
    <source>
        <dbReference type="ARBA" id="ARBA00022692"/>
    </source>
</evidence>
<dbReference type="PANTHER" id="PTHR48043:SF48">
    <property type="entry name" value="UDP GLUCURONOSYLTRANSFERASE 5 FAMILY, POLYPEPTIDE C2-RELATED"/>
    <property type="match status" value="1"/>
</dbReference>
<dbReference type="Gene3D" id="3.40.50.2000">
    <property type="entry name" value="Glycogen Phosphorylase B"/>
    <property type="match status" value="1"/>
</dbReference>
<evidence type="ECO:0000256" key="6">
    <source>
        <dbReference type="ARBA" id="ARBA00023136"/>
    </source>
</evidence>
<comment type="caution">
    <text evidence="9">The sequence shown here is derived from an EMBL/GenBank/DDBJ whole genome shotgun (WGS) entry which is preliminary data.</text>
</comment>
<reference evidence="9" key="1">
    <citation type="submission" date="2021-05" db="EMBL/GenBank/DDBJ databases">
        <authorList>
            <person name="Tigano A."/>
        </authorList>
    </citation>
    <scope>NUCLEOTIDE SEQUENCE</scope>
</reference>
<dbReference type="SUPFAM" id="SSF53756">
    <property type="entry name" value="UDP-Glycosyltransferase/glycogen phosphorylase"/>
    <property type="match status" value="1"/>
</dbReference>
<comment type="subcellular location">
    <subcellularLocation>
        <location evidence="8">Membrane</location>
        <topology evidence="8">Single-pass membrane protein</topology>
    </subcellularLocation>
</comment>
<evidence type="ECO:0000256" key="5">
    <source>
        <dbReference type="ARBA" id="ARBA00022989"/>
    </source>
</evidence>
<dbReference type="GO" id="GO:0016020">
    <property type="term" value="C:membrane"/>
    <property type="evidence" value="ECO:0007669"/>
    <property type="project" value="UniProtKB-SubCell"/>
</dbReference>
<dbReference type="EMBL" id="CAJRST010000001">
    <property type="protein sequence ID" value="CAG5852728.1"/>
    <property type="molecule type" value="Genomic_DNA"/>
</dbReference>
<dbReference type="CDD" id="cd03784">
    <property type="entry name" value="GT1_Gtf-like"/>
    <property type="match status" value="1"/>
</dbReference>
<dbReference type="AlphaFoldDB" id="A0A8S4AEA7"/>
<evidence type="ECO:0000256" key="1">
    <source>
        <dbReference type="ARBA" id="ARBA00009995"/>
    </source>
</evidence>
<accession>A0A8S4AEA7</accession>
<sequence length="393" mass="44702">MDIMIRALHLRGHLIDVVRTNQSWYIQEDSPHYKAITIPVVRAFDHHFIDPILKKIIAIERGESPVMSFVSLQYQAVCDKFFGSGITYGELLRGADLWLMRVDFVFEFPRPTMPNIIHVGGFQCKPSKTLPEHLEEFVQSSGEHGVIIMSLGTFVNELPDDVANGIAATFAKLPQKVIWSYKGRRPSTLGNNTLVVKWMPQNDLLGHPKVKLFVAHGGTNGVQEAIYHGVPVVGIPLFYDQYDNLLRLEERGAAKTLTVATVDKDDNFLEAIQAVLNEPSYRMNMQRLSRLHRDKPMMPMDSALFWIEFVMRHKGAAHLKAQAYRMPWYSYYSIDVALFALAIFTLTILGTALCFRRQQGAAVITRIPHDCTFHRESGKRDIIPPSRDSELEH</sequence>
<gene>
    <name evidence="9" type="ORF">MMEN_LOCUS333</name>
</gene>
<comment type="similarity">
    <text evidence="1 7">Belongs to the UDP-glycosyltransferase family.</text>
</comment>
<evidence type="ECO:0000256" key="7">
    <source>
        <dbReference type="RuleBase" id="RU003718"/>
    </source>
</evidence>
<protein>
    <recommendedName>
        <fullName evidence="8">UDP-glucuronosyltransferase</fullName>
        <ecNumber evidence="8">2.4.1.17</ecNumber>
    </recommendedName>
</protein>
<dbReference type="InterPro" id="IPR035595">
    <property type="entry name" value="UDP_glycos_trans_CS"/>
</dbReference>
<evidence type="ECO:0000256" key="8">
    <source>
        <dbReference type="RuleBase" id="RU362059"/>
    </source>
</evidence>
<evidence type="ECO:0000313" key="9">
    <source>
        <dbReference type="EMBL" id="CAG5852728.1"/>
    </source>
</evidence>
<dbReference type="PANTHER" id="PTHR48043">
    <property type="entry name" value="EG:EG0003.4 PROTEIN-RELATED"/>
    <property type="match status" value="1"/>
</dbReference>
<name>A0A8S4AEA7_9TELE</name>
<evidence type="ECO:0000256" key="2">
    <source>
        <dbReference type="ARBA" id="ARBA00022676"/>
    </source>
</evidence>
<proteinExistence type="inferred from homology"/>
<keyword evidence="10" id="KW-1185">Reference proteome</keyword>
<comment type="catalytic activity">
    <reaction evidence="8">
        <text>glucuronate acceptor + UDP-alpha-D-glucuronate = acceptor beta-D-glucuronoside + UDP + H(+)</text>
        <dbReference type="Rhea" id="RHEA:21032"/>
        <dbReference type="ChEBI" id="CHEBI:15378"/>
        <dbReference type="ChEBI" id="CHEBI:58052"/>
        <dbReference type="ChEBI" id="CHEBI:58223"/>
        <dbReference type="ChEBI" id="CHEBI:132367"/>
        <dbReference type="ChEBI" id="CHEBI:132368"/>
        <dbReference type="EC" id="2.4.1.17"/>
    </reaction>
</comment>
<dbReference type="InterPro" id="IPR002213">
    <property type="entry name" value="UDP_glucos_trans"/>
</dbReference>
<evidence type="ECO:0000256" key="3">
    <source>
        <dbReference type="ARBA" id="ARBA00022679"/>
    </source>
</evidence>
<dbReference type="FunFam" id="3.40.50.2000:FF:000001">
    <property type="entry name" value="UDP-glucuronosyltransferase"/>
    <property type="match status" value="1"/>
</dbReference>
<keyword evidence="5 8" id="KW-1133">Transmembrane helix</keyword>
<dbReference type="EC" id="2.4.1.17" evidence="8"/>
<keyword evidence="3 7" id="KW-0808">Transferase</keyword>
<evidence type="ECO:0000313" key="10">
    <source>
        <dbReference type="Proteomes" id="UP000677803"/>
    </source>
</evidence>
<dbReference type="Pfam" id="PF00201">
    <property type="entry name" value="UDPGT"/>
    <property type="match status" value="1"/>
</dbReference>
<dbReference type="InterPro" id="IPR050271">
    <property type="entry name" value="UDP-glycosyltransferase"/>
</dbReference>
<keyword evidence="4 8" id="KW-0812">Transmembrane</keyword>
<organism evidence="9 10">
    <name type="scientific">Menidia menidia</name>
    <name type="common">Atlantic silverside</name>
    <dbReference type="NCBI Taxonomy" id="238744"/>
    <lineage>
        <taxon>Eukaryota</taxon>
        <taxon>Metazoa</taxon>
        <taxon>Chordata</taxon>
        <taxon>Craniata</taxon>
        <taxon>Vertebrata</taxon>
        <taxon>Euteleostomi</taxon>
        <taxon>Actinopterygii</taxon>
        <taxon>Neopterygii</taxon>
        <taxon>Teleostei</taxon>
        <taxon>Neoteleostei</taxon>
        <taxon>Acanthomorphata</taxon>
        <taxon>Ovalentaria</taxon>
        <taxon>Atherinomorphae</taxon>
        <taxon>Atheriniformes</taxon>
        <taxon>Atherinopsidae</taxon>
        <taxon>Menidiinae</taxon>
        <taxon>Menidia</taxon>
    </lineage>
</organism>
<dbReference type="OrthoDB" id="5835829at2759"/>
<dbReference type="PROSITE" id="PS00375">
    <property type="entry name" value="UDPGT"/>
    <property type="match status" value="1"/>
</dbReference>
<dbReference type="GO" id="GO:0015020">
    <property type="term" value="F:glucuronosyltransferase activity"/>
    <property type="evidence" value="ECO:0007669"/>
    <property type="project" value="UniProtKB-EC"/>
</dbReference>
<keyword evidence="2 7" id="KW-0328">Glycosyltransferase</keyword>
<feature type="transmembrane region" description="Helical" evidence="8">
    <location>
        <begin position="328"/>
        <end position="355"/>
    </location>
</feature>
<dbReference type="Proteomes" id="UP000677803">
    <property type="component" value="Unassembled WGS sequence"/>
</dbReference>
<keyword evidence="6 8" id="KW-0472">Membrane</keyword>